<dbReference type="InterPro" id="IPR008927">
    <property type="entry name" value="6-PGluconate_DH-like_C_sf"/>
</dbReference>
<comment type="pathway">
    <text evidence="1">Nucleotide-sugar biosynthesis; UDP-alpha-D-glucuronate biosynthesis; UDP-alpha-D-glucuronate from UDP-alpha-D-glucose: step 1/1.</text>
</comment>
<dbReference type="PANTHER" id="PTHR43750">
    <property type="entry name" value="UDP-GLUCOSE 6-DEHYDROGENASE TUAD"/>
    <property type="match status" value="1"/>
</dbReference>
<keyword evidence="13" id="KW-1185">Reference proteome</keyword>
<dbReference type="InterPro" id="IPR014027">
    <property type="entry name" value="UDP-Glc/GDP-Man_DH_C"/>
</dbReference>
<dbReference type="AlphaFoldDB" id="C7NGW4"/>
<dbReference type="SUPFAM" id="SSF52413">
    <property type="entry name" value="UDP-glucose/GDP-mannose dehydrogenase C-terminal domain"/>
    <property type="match status" value="1"/>
</dbReference>
<dbReference type="Proteomes" id="UP000006666">
    <property type="component" value="Chromosome"/>
</dbReference>
<reference evidence="12 13" key="1">
    <citation type="journal article" date="2009" name="Stand. Genomic Sci.">
        <title>Complete genome sequence of Kytococcus sedentarius type strain (541).</title>
        <authorList>
            <person name="Sims D."/>
            <person name="Brettin T."/>
            <person name="Detter J.C."/>
            <person name="Han C."/>
            <person name="Lapidus A."/>
            <person name="Copeland A."/>
            <person name="Glavina Del Rio T."/>
            <person name="Nolan M."/>
            <person name="Chen F."/>
            <person name="Lucas S."/>
            <person name="Tice H."/>
            <person name="Cheng J.F."/>
            <person name="Bruce D."/>
            <person name="Goodwin L."/>
            <person name="Pitluck S."/>
            <person name="Ovchinnikova G."/>
            <person name="Pati A."/>
            <person name="Ivanova N."/>
            <person name="Mavrommatis K."/>
            <person name="Chen A."/>
            <person name="Palaniappan K."/>
            <person name="D'haeseleer P."/>
            <person name="Chain P."/>
            <person name="Bristow J."/>
            <person name="Eisen J.A."/>
            <person name="Markowitz V."/>
            <person name="Hugenholtz P."/>
            <person name="Schneider S."/>
            <person name="Goker M."/>
            <person name="Pukall R."/>
            <person name="Kyrpides N.C."/>
            <person name="Klenk H.P."/>
        </authorList>
    </citation>
    <scope>NUCLEOTIDE SEQUENCE [LARGE SCALE GENOMIC DNA]</scope>
    <source>
        <strain evidence="13">ATCC 14392 / DSM 20547 / JCM 11482 / CCUG 33030 / NBRC 15357 / NCTC 11040 / CCM 314 / 541</strain>
    </source>
</reference>
<feature type="binding site" evidence="9">
    <location>
        <begin position="152"/>
        <end position="155"/>
    </location>
    <ligand>
        <name>substrate</name>
    </ligand>
</feature>
<protein>
    <recommendedName>
        <fullName evidence="3 7">UDP-glucose 6-dehydrogenase</fullName>
        <ecNumber evidence="3 7">1.1.1.22</ecNumber>
    </recommendedName>
</protein>
<dbReference type="eggNOG" id="COG1004">
    <property type="taxonomic scope" value="Bacteria"/>
</dbReference>
<feature type="domain" description="UDP-glucose/GDP-mannose dehydrogenase C-terminal" evidence="11">
    <location>
        <begin position="320"/>
        <end position="421"/>
    </location>
</feature>
<evidence type="ECO:0000256" key="9">
    <source>
        <dbReference type="PIRSR" id="PIRSR500134-2"/>
    </source>
</evidence>
<evidence type="ECO:0000256" key="10">
    <source>
        <dbReference type="PIRSR" id="PIRSR500134-3"/>
    </source>
</evidence>
<dbReference type="SUPFAM" id="SSF48179">
    <property type="entry name" value="6-phosphogluconate dehydrogenase C-terminal domain-like"/>
    <property type="match status" value="1"/>
</dbReference>
<dbReference type="GO" id="GO:0003979">
    <property type="term" value="F:UDP-glucose 6-dehydrogenase activity"/>
    <property type="evidence" value="ECO:0007669"/>
    <property type="project" value="UniProtKB-EC"/>
</dbReference>
<dbReference type="Gene3D" id="3.40.50.720">
    <property type="entry name" value="NAD(P)-binding Rossmann-like Domain"/>
    <property type="match status" value="2"/>
</dbReference>
<evidence type="ECO:0000256" key="1">
    <source>
        <dbReference type="ARBA" id="ARBA00004701"/>
    </source>
</evidence>
<sequence length="437" mass="46427">MRVAVIGTGYLGAVHAAGMAQLGFQTVGVDVDQAKVDRLQAGTSPFYEPDFEPILAEQVASGRLRFTTDFSQISDADVVFIGVGTPQKADSHAADLTYIDAAIASITPHLKDGALVAGKSTVPVGTAQRLAEYIAEHTADGVTAELAWNPEFLREGFAVQDTLHPDRLVFGVTSDRAESILREVYARTIEQDGTPVVVTDLPTAELVKVAANSFLATKISFINAMAEICEFAGADVTKLADAIGHDDRIGRKFLNAGVGFGGGCLPKDIRAFSARAGELGAGHALEFLAEIDKINSRRRDHVVELAKQELGGDLRDRKVAVLGASFKPNSDDVRDSPALAVAGALHLAGADVRVYDPKGMENAAKVYPPLTYADSAEAAIADAELVVHLTEWQEFKDLDPAVLVETVGTPTIIDGRNALDPVAWRAAGWTYIGLGRP</sequence>
<evidence type="ECO:0000256" key="4">
    <source>
        <dbReference type="ARBA" id="ARBA00023002"/>
    </source>
</evidence>
<dbReference type="Gene3D" id="1.20.5.100">
    <property type="entry name" value="Cytochrome c1, transmembrane anchor, C-terminal"/>
    <property type="match status" value="1"/>
</dbReference>
<evidence type="ECO:0000256" key="2">
    <source>
        <dbReference type="ARBA" id="ARBA00006601"/>
    </source>
</evidence>
<feature type="binding site" evidence="9">
    <location>
        <position position="327"/>
    </location>
    <ligand>
        <name>substrate</name>
    </ligand>
</feature>
<keyword evidence="5 7" id="KW-0520">NAD</keyword>
<dbReference type="InterPro" id="IPR036220">
    <property type="entry name" value="UDP-Glc/GDP-Man_DH_C_sf"/>
</dbReference>
<evidence type="ECO:0000256" key="8">
    <source>
        <dbReference type="PIRSR" id="PIRSR500134-1"/>
    </source>
</evidence>
<feature type="active site" description="Nucleophile" evidence="8">
    <location>
        <position position="264"/>
    </location>
</feature>
<feature type="binding site" evidence="10">
    <location>
        <position position="121"/>
    </location>
    <ligand>
        <name>NAD(+)</name>
        <dbReference type="ChEBI" id="CHEBI:57540"/>
    </ligand>
</feature>
<dbReference type="GO" id="GO:0051287">
    <property type="term" value="F:NAD binding"/>
    <property type="evidence" value="ECO:0007669"/>
    <property type="project" value="InterPro"/>
</dbReference>
<dbReference type="STRING" id="478801.Ksed_26860"/>
<dbReference type="Pfam" id="PF00984">
    <property type="entry name" value="UDPG_MGDP_dh"/>
    <property type="match status" value="1"/>
</dbReference>
<dbReference type="Pfam" id="PF03721">
    <property type="entry name" value="UDPG_MGDP_dh_N"/>
    <property type="match status" value="1"/>
</dbReference>
<dbReference type="InterPro" id="IPR017476">
    <property type="entry name" value="UDP-Glc/GDP-Man"/>
</dbReference>
<evidence type="ECO:0000259" key="11">
    <source>
        <dbReference type="SMART" id="SM00984"/>
    </source>
</evidence>
<dbReference type="KEGG" id="kse:Ksed_26860"/>
<dbReference type="PIRSF" id="PIRSF000124">
    <property type="entry name" value="UDPglc_GDPman_dh"/>
    <property type="match status" value="1"/>
</dbReference>
<feature type="binding site" evidence="9">
    <location>
        <position position="261"/>
    </location>
    <ligand>
        <name>substrate</name>
    </ligand>
</feature>
<comment type="catalytic activity">
    <reaction evidence="6 7">
        <text>UDP-alpha-D-glucose + 2 NAD(+) + H2O = UDP-alpha-D-glucuronate + 2 NADH + 3 H(+)</text>
        <dbReference type="Rhea" id="RHEA:23596"/>
        <dbReference type="ChEBI" id="CHEBI:15377"/>
        <dbReference type="ChEBI" id="CHEBI:15378"/>
        <dbReference type="ChEBI" id="CHEBI:57540"/>
        <dbReference type="ChEBI" id="CHEBI:57945"/>
        <dbReference type="ChEBI" id="CHEBI:58052"/>
        <dbReference type="ChEBI" id="CHEBI:58885"/>
        <dbReference type="EC" id="1.1.1.22"/>
    </reaction>
</comment>
<feature type="binding site" evidence="10">
    <location>
        <position position="334"/>
    </location>
    <ligand>
        <name>NAD(+)</name>
        <dbReference type="ChEBI" id="CHEBI:57540"/>
    </ligand>
</feature>
<feature type="binding site" evidence="10">
    <location>
        <position position="30"/>
    </location>
    <ligand>
        <name>NAD(+)</name>
        <dbReference type="ChEBI" id="CHEBI:57540"/>
    </ligand>
</feature>
<feature type="binding site" evidence="10">
    <location>
        <position position="155"/>
    </location>
    <ligand>
        <name>NAD(+)</name>
        <dbReference type="ChEBI" id="CHEBI:57540"/>
    </ligand>
</feature>
<dbReference type="HOGENOM" id="CLU_023810_1_2_11"/>
<evidence type="ECO:0000256" key="6">
    <source>
        <dbReference type="ARBA" id="ARBA00047473"/>
    </source>
</evidence>
<keyword evidence="4 7" id="KW-0560">Oxidoreductase</keyword>
<dbReference type="PIRSF" id="PIRSF500134">
    <property type="entry name" value="UDPglc_DH_bac"/>
    <property type="match status" value="1"/>
</dbReference>
<dbReference type="EC" id="1.1.1.22" evidence="3 7"/>
<dbReference type="NCBIfam" id="TIGR03026">
    <property type="entry name" value="NDP-sugDHase"/>
    <property type="match status" value="1"/>
</dbReference>
<accession>C7NGW4</accession>
<dbReference type="EMBL" id="CP001686">
    <property type="protein sequence ID" value="ACV07636.1"/>
    <property type="molecule type" value="Genomic_DNA"/>
</dbReference>
<feature type="binding site" evidence="9">
    <location>
        <position position="208"/>
    </location>
    <ligand>
        <name>substrate</name>
    </ligand>
</feature>
<evidence type="ECO:0000256" key="3">
    <source>
        <dbReference type="ARBA" id="ARBA00012954"/>
    </source>
</evidence>
<dbReference type="RefSeq" id="WP_015780557.1">
    <property type="nucleotide sequence ID" value="NC_013169.1"/>
</dbReference>
<dbReference type="PANTHER" id="PTHR43750:SF3">
    <property type="entry name" value="UDP-GLUCOSE 6-DEHYDROGENASE TUAD"/>
    <property type="match status" value="1"/>
</dbReference>
<proteinExistence type="inferred from homology"/>
<dbReference type="InterPro" id="IPR001732">
    <property type="entry name" value="UDP-Glc/GDP-Man_DH_N"/>
</dbReference>
<dbReference type="Pfam" id="PF03720">
    <property type="entry name" value="UDPG_MGDP_dh_C"/>
    <property type="match status" value="1"/>
</dbReference>
<organism evidence="12 13">
    <name type="scientific">Kytococcus sedentarius (strain ATCC 14392 / DSM 20547 / JCM 11482 / CCUG 33030 / NBRC 15357 / NCTC 11040 / CCM 314 / 541)</name>
    <name type="common">Micrococcus sedentarius</name>
    <dbReference type="NCBI Taxonomy" id="478801"/>
    <lineage>
        <taxon>Bacteria</taxon>
        <taxon>Bacillati</taxon>
        <taxon>Actinomycetota</taxon>
        <taxon>Actinomycetes</taxon>
        <taxon>Micrococcales</taxon>
        <taxon>Kytococcaceae</taxon>
        <taxon>Kytococcus</taxon>
    </lineage>
</organism>
<dbReference type="GO" id="GO:0006065">
    <property type="term" value="P:UDP-glucuronate biosynthetic process"/>
    <property type="evidence" value="ECO:0007669"/>
    <property type="project" value="UniProtKB-UniPathway"/>
</dbReference>
<dbReference type="InterPro" id="IPR014026">
    <property type="entry name" value="UDP-Glc/GDP-Man_DH_dimer"/>
</dbReference>
<feature type="binding site" evidence="10">
    <location>
        <position position="85"/>
    </location>
    <ligand>
        <name>NAD(+)</name>
        <dbReference type="ChEBI" id="CHEBI:57540"/>
    </ligand>
</feature>
<feature type="binding site" evidence="10">
    <location>
        <position position="267"/>
    </location>
    <ligand>
        <name>NAD(+)</name>
        <dbReference type="ChEBI" id="CHEBI:57540"/>
    </ligand>
</feature>
<evidence type="ECO:0000313" key="12">
    <source>
        <dbReference type="EMBL" id="ACV07636.1"/>
    </source>
</evidence>
<dbReference type="UniPathway" id="UPA00038">
    <property type="reaction ID" value="UER00491"/>
</dbReference>
<dbReference type="SMART" id="SM00984">
    <property type="entry name" value="UDPG_MGDP_dh_C"/>
    <property type="match status" value="1"/>
</dbReference>
<dbReference type="SUPFAM" id="SSF51735">
    <property type="entry name" value="NAD(P)-binding Rossmann-fold domains"/>
    <property type="match status" value="1"/>
</dbReference>
<dbReference type="InterPro" id="IPR028357">
    <property type="entry name" value="UDPglc_DH_bac"/>
</dbReference>
<dbReference type="GO" id="GO:0000271">
    <property type="term" value="P:polysaccharide biosynthetic process"/>
    <property type="evidence" value="ECO:0007669"/>
    <property type="project" value="InterPro"/>
</dbReference>
<name>C7NGW4_KYTSD</name>
<dbReference type="InterPro" id="IPR036291">
    <property type="entry name" value="NAD(P)-bd_dom_sf"/>
</dbReference>
<evidence type="ECO:0000256" key="7">
    <source>
        <dbReference type="PIRNR" id="PIRNR000124"/>
    </source>
</evidence>
<feature type="binding site" evidence="10">
    <location>
        <position position="35"/>
    </location>
    <ligand>
        <name>NAD(+)</name>
        <dbReference type="ChEBI" id="CHEBI:57540"/>
    </ligand>
</feature>
<evidence type="ECO:0000256" key="5">
    <source>
        <dbReference type="ARBA" id="ARBA00023027"/>
    </source>
</evidence>
<feature type="binding site" evidence="9">
    <location>
        <begin position="253"/>
        <end position="257"/>
    </location>
    <ligand>
        <name>substrate</name>
    </ligand>
</feature>
<comment type="similarity">
    <text evidence="2 7">Belongs to the UDP-glucose/GDP-mannose dehydrogenase family.</text>
</comment>
<gene>
    <name evidence="12" type="ordered locus">Ksed_26860</name>
</gene>
<evidence type="ECO:0000313" key="13">
    <source>
        <dbReference type="Proteomes" id="UP000006666"/>
    </source>
</evidence>